<feature type="region of interest" description="Disordered" evidence="1">
    <location>
        <begin position="1"/>
        <end position="34"/>
    </location>
</feature>
<dbReference type="PANTHER" id="PTHR35133">
    <property type="entry name" value="PROTEIN EFFECTOR OF TRANSCRIPTION 2-RELATED"/>
    <property type="match status" value="1"/>
</dbReference>
<sequence>MTQKRKRERKNELKNEGGFAGKQEQRKRTTKNRGREWPLNITSSVILVRCKYYPNLRLRLEFSGRLKLGFIKHFGDGDGALVWFQILIDPSDWEDHSKGKEGCVRYRIHNLPKESNPGVYELGIDVFDGGLGREISKLTPHSHRIVMVYLGQADNVRTRLQHYGRTGDHMQSGCWNGSSSQKGRPLFEEVFSQGFSIVYRWAPKQREKTKHGGKEKEESLMEELQSLEKLQRPKSLYLPTPNYPKFNF</sequence>
<feature type="region of interest" description="Disordered" evidence="1">
    <location>
        <begin position="206"/>
        <end position="248"/>
    </location>
</feature>
<proteinExistence type="predicted"/>
<dbReference type="KEGG" id="vra:106762033"/>
<keyword evidence="2" id="KW-1185">Reference proteome</keyword>
<dbReference type="GO" id="GO:0003677">
    <property type="term" value="F:DNA binding"/>
    <property type="evidence" value="ECO:0007669"/>
    <property type="project" value="InterPro"/>
</dbReference>
<dbReference type="GO" id="GO:0006355">
    <property type="term" value="P:regulation of DNA-templated transcription"/>
    <property type="evidence" value="ECO:0007669"/>
    <property type="project" value="InterPro"/>
</dbReference>
<dbReference type="STRING" id="3916.A0A3Q0EX71"/>
<gene>
    <name evidence="3" type="primary">LOC106762033</name>
</gene>
<evidence type="ECO:0000313" key="2">
    <source>
        <dbReference type="Proteomes" id="UP000087766"/>
    </source>
</evidence>
<dbReference type="OrthoDB" id="1922121at2759"/>
<evidence type="ECO:0000256" key="1">
    <source>
        <dbReference type="SAM" id="MobiDB-lite"/>
    </source>
</evidence>
<dbReference type="Proteomes" id="UP000087766">
    <property type="component" value="Chromosome 1"/>
</dbReference>
<dbReference type="PANTHER" id="PTHR35133:SF1">
    <property type="entry name" value="PROTEIN EFFECTOR OF TRANSCRIPTION 2-RELATED"/>
    <property type="match status" value="1"/>
</dbReference>
<dbReference type="InterPro" id="IPR038909">
    <property type="entry name" value="Effector_transcript"/>
</dbReference>
<evidence type="ECO:0000313" key="3">
    <source>
        <dbReference type="RefSeq" id="XP_022636350.1"/>
    </source>
</evidence>
<reference evidence="3" key="2">
    <citation type="submission" date="2025-08" db="UniProtKB">
        <authorList>
            <consortium name="RefSeq"/>
        </authorList>
    </citation>
    <scope>IDENTIFICATION</scope>
    <source>
        <tissue evidence="3">Leaf</tissue>
    </source>
</reference>
<dbReference type="GeneID" id="106762033"/>
<dbReference type="AlphaFoldDB" id="A0A3Q0EX71"/>
<dbReference type="Pfam" id="PF19239">
    <property type="entry name" value="GIY_YIG_domain"/>
    <property type="match status" value="1"/>
</dbReference>
<protein>
    <submittedName>
        <fullName evidence="3">Protein EFFECTOR OF TRANSCRIPTION 2-like</fullName>
    </submittedName>
</protein>
<reference evidence="2" key="1">
    <citation type="journal article" date="2014" name="Nat. Commun.">
        <title>Genome sequence of mungbean and insights into evolution within Vigna species.</title>
        <authorList>
            <person name="Kang Y.J."/>
            <person name="Kim S.K."/>
            <person name="Kim M.Y."/>
            <person name="Lestari P."/>
            <person name="Kim K.H."/>
            <person name="Ha B.K."/>
            <person name="Jun T.H."/>
            <person name="Hwang W.J."/>
            <person name="Lee T."/>
            <person name="Lee J."/>
            <person name="Shim S."/>
            <person name="Yoon M.Y."/>
            <person name="Jang Y.E."/>
            <person name="Han K.S."/>
            <person name="Taeprayoon P."/>
            <person name="Yoon N."/>
            <person name="Somta P."/>
            <person name="Tanya P."/>
            <person name="Kim K.S."/>
            <person name="Gwag J.G."/>
            <person name="Moon J.K."/>
            <person name="Lee Y.H."/>
            <person name="Park B.S."/>
            <person name="Bombarely A."/>
            <person name="Doyle J.J."/>
            <person name="Jackson S.A."/>
            <person name="Schafleitner R."/>
            <person name="Srinives P."/>
            <person name="Varshney R.K."/>
            <person name="Lee S.H."/>
        </authorList>
    </citation>
    <scope>NUCLEOTIDE SEQUENCE [LARGE SCALE GENOMIC DNA]</scope>
    <source>
        <strain evidence="2">cv. VC1973A</strain>
    </source>
</reference>
<name>A0A3Q0EX71_VIGRR</name>
<feature type="compositionally biased region" description="Basic and acidic residues" evidence="1">
    <location>
        <begin position="206"/>
        <end position="219"/>
    </location>
</feature>
<dbReference type="RefSeq" id="XP_022636350.1">
    <property type="nucleotide sequence ID" value="XM_022780629.1"/>
</dbReference>
<organism evidence="2 3">
    <name type="scientific">Vigna radiata var. radiata</name>
    <name type="common">Mung bean</name>
    <name type="synonym">Phaseolus aureus</name>
    <dbReference type="NCBI Taxonomy" id="3916"/>
    <lineage>
        <taxon>Eukaryota</taxon>
        <taxon>Viridiplantae</taxon>
        <taxon>Streptophyta</taxon>
        <taxon>Embryophyta</taxon>
        <taxon>Tracheophyta</taxon>
        <taxon>Spermatophyta</taxon>
        <taxon>Magnoliopsida</taxon>
        <taxon>eudicotyledons</taxon>
        <taxon>Gunneridae</taxon>
        <taxon>Pentapetalae</taxon>
        <taxon>rosids</taxon>
        <taxon>fabids</taxon>
        <taxon>Fabales</taxon>
        <taxon>Fabaceae</taxon>
        <taxon>Papilionoideae</taxon>
        <taxon>50 kb inversion clade</taxon>
        <taxon>NPAAA clade</taxon>
        <taxon>indigoferoid/millettioid clade</taxon>
        <taxon>Phaseoleae</taxon>
        <taxon>Vigna</taxon>
    </lineage>
</organism>
<accession>A0A3Q0EX71</accession>